<accession>A0A1E7F2D7</accession>
<protein>
    <recommendedName>
        <fullName evidence="4">HSF-type DNA-binding domain-containing protein</fullName>
    </recommendedName>
</protein>
<evidence type="ECO:0000313" key="6">
    <source>
        <dbReference type="Proteomes" id="UP000095751"/>
    </source>
</evidence>
<dbReference type="AlphaFoldDB" id="A0A1E7F2D7"/>
<name>A0A1E7F2D7_9STRA</name>
<comment type="subcellular location">
    <subcellularLocation>
        <location evidence="1">Nucleus</location>
    </subcellularLocation>
</comment>
<dbReference type="GO" id="GO:0003700">
    <property type="term" value="F:DNA-binding transcription factor activity"/>
    <property type="evidence" value="ECO:0007669"/>
    <property type="project" value="InterPro"/>
</dbReference>
<evidence type="ECO:0000256" key="3">
    <source>
        <dbReference type="ARBA" id="ARBA00023242"/>
    </source>
</evidence>
<dbReference type="InterPro" id="IPR036390">
    <property type="entry name" value="WH_DNA-bd_sf"/>
</dbReference>
<dbReference type="Pfam" id="PF00447">
    <property type="entry name" value="HSF_DNA-bind"/>
    <property type="match status" value="1"/>
</dbReference>
<organism evidence="5 6">
    <name type="scientific">Fragilariopsis cylindrus CCMP1102</name>
    <dbReference type="NCBI Taxonomy" id="635003"/>
    <lineage>
        <taxon>Eukaryota</taxon>
        <taxon>Sar</taxon>
        <taxon>Stramenopiles</taxon>
        <taxon>Ochrophyta</taxon>
        <taxon>Bacillariophyta</taxon>
        <taxon>Bacillariophyceae</taxon>
        <taxon>Bacillariophycidae</taxon>
        <taxon>Bacillariales</taxon>
        <taxon>Bacillariaceae</taxon>
        <taxon>Fragilariopsis</taxon>
    </lineage>
</organism>
<sequence>MLRLAEQNCQSDIISWLPGGNGFKVYKKDRFCAEIMPGYFASQKYKTFQRSLNLWGFESVAKGPSRGACYHQFFVKGHPELCHSMTRVKIKGQSHPRTPAAALAAANAAAEKAAIVAAYGLSASNRQQQQGTTAMAMAMTRGGGGGGGGTGVLLAPNMTNNYDGGGAATAVGNTMNGTTTTVVNNNRHHPQQQQQLLSIAPAGGGGGGGDIQQQVVGMQMNLWQITMPLCRTL</sequence>
<evidence type="ECO:0000313" key="5">
    <source>
        <dbReference type="EMBL" id="OEU12155.1"/>
    </source>
</evidence>
<dbReference type="InterPro" id="IPR036388">
    <property type="entry name" value="WH-like_DNA-bd_sf"/>
</dbReference>
<dbReference type="OrthoDB" id="60033at2759"/>
<evidence type="ECO:0000256" key="1">
    <source>
        <dbReference type="ARBA" id="ARBA00004123"/>
    </source>
</evidence>
<keyword evidence="6" id="KW-1185">Reference proteome</keyword>
<reference evidence="5 6" key="1">
    <citation type="submission" date="2016-09" db="EMBL/GenBank/DDBJ databases">
        <title>Extensive genetic diversity and differential bi-allelic expression allows diatom success in the polar Southern Ocean.</title>
        <authorList>
            <consortium name="DOE Joint Genome Institute"/>
            <person name="Mock T."/>
            <person name="Otillar R.P."/>
            <person name="Strauss J."/>
            <person name="Dupont C."/>
            <person name="Frickenhaus S."/>
            <person name="Maumus F."/>
            <person name="Mcmullan M."/>
            <person name="Sanges R."/>
            <person name="Schmutz J."/>
            <person name="Toseland A."/>
            <person name="Valas R."/>
            <person name="Veluchamy A."/>
            <person name="Ward B.J."/>
            <person name="Allen A."/>
            <person name="Barry K."/>
            <person name="Falciatore A."/>
            <person name="Ferrante M."/>
            <person name="Fortunato A.E."/>
            <person name="Gloeckner G."/>
            <person name="Gruber A."/>
            <person name="Hipkin R."/>
            <person name="Janech M."/>
            <person name="Kroth P."/>
            <person name="Leese F."/>
            <person name="Lindquist E."/>
            <person name="Lyon B.R."/>
            <person name="Martin J."/>
            <person name="Mayer C."/>
            <person name="Parker M."/>
            <person name="Quesneville H."/>
            <person name="Raymond J."/>
            <person name="Uhlig C."/>
            <person name="Valentin K.U."/>
            <person name="Worden A.Z."/>
            <person name="Armbrust E.V."/>
            <person name="Bowler C."/>
            <person name="Green B."/>
            <person name="Moulton V."/>
            <person name="Van Oosterhout C."/>
            <person name="Grigoriev I."/>
        </authorList>
    </citation>
    <scope>NUCLEOTIDE SEQUENCE [LARGE SCALE GENOMIC DNA]</scope>
    <source>
        <strain evidence="5 6">CCMP1102</strain>
    </source>
</reference>
<evidence type="ECO:0000259" key="4">
    <source>
        <dbReference type="Pfam" id="PF00447"/>
    </source>
</evidence>
<dbReference type="InterPro" id="IPR000232">
    <property type="entry name" value="HSF_DNA-bd"/>
</dbReference>
<dbReference type="Proteomes" id="UP000095751">
    <property type="component" value="Unassembled WGS sequence"/>
</dbReference>
<dbReference type="GO" id="GO:0005634">
    <property type="term" value="C:nucleus"/>
    <property type="evidence" value="ECO:0007669"/>
    <property type="project" value="UniProtKB-SubCell"/>
</dbReference>
<dbReference type="GO" id="GO:0043565">
    <property type="term" value="F:sequence-specific DNA binding"/>
    <property type="evidence" value="ECO:0007669"/>
    <property type="project" value="InterPro"/>
</dbReference>
<gene>
    <name evidence="5" type="ORF">FRACYDRAFT_210924</name>
</gene>
<dbReference type="InParanoid" id="A0A1E7F2D7"/>
<keyword evidence="3" id="KW-0539">Nucleus</keyword>
<proteinExistence type="predicted"/>
<dbReference type="KEGG" id="fcy:FRACYDRAFT_210924"/>
<evidence type="ECO:0000256" key="2">
    <source>
        <dbReference type="ARBA" id="ARBA00023125"/>
    </source>
</evidence>
<dbReference type="FunFam" id="1.10.10.10:FF:000479">
    <property type="entry name" value="Predicted protein"/>
    <property type="match status" value="1"/>
</dbReference>
<dbReference type="PANTHER" id="PTHR10015">
    <property type="entry name" value="HEAT SHOCK TRANSCRIPTION FACTOR"/>
    <property type="match status" value="1"/>
</dbReference>
<keyword evidence="2" id="KW-0238">DNA-binding</keyword>
<dbReference type="EMBL" id="KV784365">
    <property type="protein sequence ID" value="OEU12155.1"/>
    <property type="molecule type" value="Genomic_DNA"/>
</dbReference>
<feature type="domain" description="HSF-type DNA-binding" evidence="4">
    <location>
        <begin position="3"/>
        <end position="87"/>
    </location>
</feature>
<dbReference type="SUPFAM" id="SSF46785">
    <property type="entry name" value="Winged helix' DNA-binding domain"/>
    <property type="match status" value="1"/>
</dbReference>
<dbReference type="PANTHER" id="PTHR10015:SF206">
    <property type="entry name" value="HSF-TYPE DNA-BINDING DOMAIN-CONTAINING PROTEIN"/>
    <property type="match status" value="1"/>
</dbReference>
<dbReference type="Gene3D" id="1.10.10.10">
    <property type="entry name" value="Winged helix-like DNA-binding domain superfamily/Winged helix DNA-binding domain"/>
    <property type="match status" value="1"/>
</dbReference>